<feature type="compositionally biased region" description="Low complexity" evidence="1">
    <location>
        <begin position="428"/>
        <end position="442"/>
    </location>
</feature>
<name>A0AAI8SJM5_MYCAV</name>
<accession>A0AAI8SJM5</accession>
<dbReference type="NCBIfam" id="NF033550">
    <property type="entry name" value="transpos_ISL3"/>
    <property type="match status" value="1"/>
</dbReference>
<dbReference type="PANTHER" id="PTHR33498">
    <property type="entry name" value="TRANSPOSASE FOR INSERTION SEQUENCE ELEMENT IS1557"/>
    <property type="match status" value="1"/>
</dbReference>
<sequence length="592" mass="64523">MPEATACPPSVVADTIMRTIELGVTITDAAVDEKTTTIFCRPVACDARCPDCGREGRYRDTVTRPLTDLPVAGYPLVLQGALPRYRCTTPACGRAVFNQDLGKLAAPRSSTTRRCARYVLRRLMIDRTTISAIAAELGVSWHTVSSIAMRATAGLIATTGPDRLAGVTVIGVDEHRWAPRRRGTEGFVTLIIDLTPTHDQTGPARLLDLVEGRSATALATWLAAQPTDFARAVEVIAMDGFAGYKTAATEVIPDAVTVMDPFHVVALAGTKLDLIRQRIQQQTLGRRGHTGDPLYGIRRIARTRLQLLSPRQYTRLTEVLDGDDHLAVKVAWLIYQKIIAAYADPNRRHGKKAMTRLIESIRRGVPAGLEEIAQLGRTLSRRRADILAFFDHHVSNGPTEAINGRLEVGAAYPPDWRRSPNSAARYRAAAPTSWPSSTTTSPTDPPRPSTAAWKHCAATPSDSATSPTTVGAHYYTAEHSTNLSMHSELRRAIKPIGYGAGRDGQRRRLYDEPMTPLDRLLAAGVLSPAQESELLAYRDTLNPAAIARQIADLQAALLRLAKNKTEHLYLAAIPTALPEVRSGIRIQNKTAS</sequence>
<dbReference type="InterPro" id="IPR047951">
    <property type="entry name" value="Transpos_ISL3"/>
</dbReference>
<dbReference type="AlphaFoldDB" id="A0AAI8SJM5"/>
<dbReference type="Proteomes" id="UP000327362">
    <property type="component" value="Chromosome"/>
</dbReference>
<protein>
    <recommendedName>
        <fullName evidence="6">Transposase</fullName>
    </recommendedName>
</protein>
<dbReference type="InterPro" id="IPR032877">
    <property type="entry name" value="Transposase_HTH"/>
</dbReference>
<evidence type="ECO:0008006" key="6">
    <source>
        <dbReference type="Google" id="ProtNLM"/>
    </source>
</evidence>
<dbReference type="Pfam" id="PF13542">
    <property type="entry name" value="HTH_Tnp_ISL3"/>
    <property type="match status" value="1"/>
</dbReference>
<dbReference type="Pfam" id="PF01610">
    <property type="entry name" value="DDE_Tnp_ISL3"/>
    <property type="match status" value="1"/>
</dbReference>
<proteinExistence type="predicted"/>
<evidence type="ECO:0000259" key="2">
    <source>
        <dbReference type="Pfam" id="PF01610"/>
    </source>
</evidence>
<dbReference type="InterPro" id="IPR002560">
    <property type="entry name" value="Transposase_DDE"/>
</dbReference>
<dbReference type="PANTHER" id="PTHR33498:SF1">
    <property type="entry name" value="TRANSPOSASE FOR INSERTION SEQUENCE ELEMENT IS1557"/>
    <property type="match status" value="1"/>
</dbReference>
<evidence type="ECO:0000259" key="3">
    <source>
        <dbReference type="Pfam" id="PF13542"/>
    </source>
</evidence>
<evidence type="ECO:0000313" key="5">
    <source>
        <dbReference type="Proteomes" id="UP000327362"/>
    </source>
</evidence>
<evidence type="ECO:0000313" key="4">
    <source>
        <dbReference type="EMBL" id="BBN46464.1"/>
    </source>
</evidence>
<feature type="domain" description="Transposase IS204/IS1001/IS1096/IS1165 DDE" evidence="2">
    <location>
        <begin position="170"/>
        <end position="408"/>
    </location>
</feature>
<feature type="domain" description="Transposase IS204/IS1001/IS1096/IS1165 helix-turn-helix" evidence="3">
    <location>
        <begin position="105"/>
        <end position="150"/>
    </location>
</feature>
<feature type="region of interest" description="Disordered" evidence="1">
    <location>
        <begin position="417"/>
        <end position="453"/>
    </location>
</feature>
<gene>
    <name evidence="4" type="ORF">JPH1_09390</name>
</gene>
<reference evidence="4 5" key="1">
    <citation type="submission" date="2019-09" db="EMBL/GenBank/DDBJ databases">
        <title>Complete genome sequence of Mycobacterium avium subsp. hominissuis strain JP-H-1.</title>
        <authorList>
            <person name="Kinoshita Y."/>
            <person name="Niwa H."/>
            <person name="Uchida-Fujii E."/>
            <person name="Nukada T."/>
        </authorList>
    </citation>
    <scope>NUCLEOTIDE SEQUENCE [LARGE SCALE GENOMIC DNA]</scope>
    <source>
        <strain evidence="4 5">JP-H-1</strain>
    </source>
</reference>
<evidence type="ECO:0000256" key="1">
    <source>
        <dbReference type="SAM" id="MobiDB-lite"/>
    </source>
</evidence>
<dbReference type="EMBL" id="AP020326">
    <property type="protein sequence ID" value="BBN46464.1"/>
    <property type="molecule type" value="Genomic_DNA"/>
</dbReference>
<organism evidence="4 5">
    <name type="scientific">Mycobacterium avium subsp. hominissuis</name>
    <dbReference type="NCBI Taxonomy" id="439334"/>
    <lineage>
        <taxon>Bacteria</taxon>
        <taxon>Bacillati</taxon>
        <taxon>Actinomycetota</taxon>
        <taxon>Actinomycetes</taxon>
        <taxon>Mycobacteriales</taxon>
        <taxon>Mycobacteriaceae</taxon>
        <taxon>Mycobacterium</taxon>
        <taxon>Mycobacterium avium complex (MAC)</taxon>
    </lineage>
</organism>